<organism evidence="2 3">
    <name type="scientific">Parthenolecanium corni</name>
    <dbReference type="NCBI Taxonomy" id="536013"/>
    <lineage>
        <taxon>Eukaryota</taxon>
        <taxon>Metazoa</taxon>
        <taxon>Ecdysozoa</taxon>
        <taxon>Arthropoda</taxon>
        <taxon>Hexapoda</taxon>
        <taxon>Insecta</taxon>
        <taxon>Pterygota</taxon>
        <taxon>Neoptera</taxon>
        <taxon>Paraneoptera</taxon>
        <taxon>Hemiptera</taxon>
        <taxon>Sternorrhyncha</taxon>
        <taxon>Coccoidea</taxon>
        <taxon>Coccidae</taxon>
        <taxon>Parthenolecanium</taxon>
    </lineage>
</organism>
<protein>
    <submittedName>
        <fullName evidence="2">Uncharacterized protein</fullName>
    </submittedName>
</protein>
<evidence type="ECO:0000256" key="1">
    <source>
        <dbReference type="SAM" id="MobiDB-lite"/>
    </source>
</evidence>
<feature type="compositionally biased region" description="Polar residues" evidence="1">
    <location>
        <begin position="45"/>
        <end position="59"/>
    </location>
</feature>
<dbReference type="AlphaFoldDB" id="A0AAN9TIA0"/>
<reference evidence="2 3" key="1">
    <citation type="submission" date="2024-03" db="EMBL/GenBank/DDBJ databases">
        <title>Adaptation during the transition from Ophiocordyceps entomopathogen to insect associate is accompanied by gene loss and intensified selection.</title>
        <authorList>
            <person name="Ward C.M."/>
            <person name="Onetto C.A."/>
            <person name="Borneman A.R."/>
        </authorList>
    </citation>
    <scope>NUCLEOTIDE SEQUENCE [LARGE SCALE GENOMIC DNA]</scope>
    <source>
        <strain evidence="2">AWRI1</strain>
        <tissue evidence="2">Single Adult Female</tissue>
    </source>
</reference>
<evidence type="ECO:0000313" key="2">
    <source>
        <dbReference type="EMBL" id="KAK7573391.1"/>
    </source>
</evidence>
<accession>A0AAN9TIA0</accession>
<keyword evidence="3" id="KW-1185">Reference proteome</keyword>
<name>A0AAN9TIA0_9HEMI</name>
<feature type="region of interest" description="Disordered" evidence="1">
    <location>
        <begin position="44"/>
        <end position="66"/>
    </location>
</feature>
<sequence>MTVKMNTCTKPYIDTTVVDSQRSFLLSSWLNRLNSQCSRHIAYAKQQNRTKSSVRNSTEARNDPVNITKEYQVIRRDRMRRQENRTGAQAQPCAKRVRYATPSPPLSTVRKSYQPTPTDYLLRMRFRIIT</sequence>
<comment type="caution">
    <text evidence="2">The sequence shown here is derived from an EMBL/GenBank/DDBJ whole genome shotgun (WGS) entry which is preliminary data.</text>
</comment>
<gene>
    <name evidence="2" type="ORF">V9T40_010582</name>
</gene>
<proteinExistence type="predicted"/>
<dbReference type="EMBL" id="JBBCAQ010000037">
    <property type="protein sequence ID" value="KAK7573391.1"/>
    <property type="molecule type" value="Genomic_DNA"/>
</dbReference>
<feature type="region of interest" description="Disordered" evidence="1">
    <location>
        <begin position="82"/>
        <end position="112"/>
    </location>
</feature>
<evidence type="ECO:0000313" key="3">
    <source>
        <dbReference type="Proteomes" id="UP001367676"/>
    </source>
</evidence>
<dbReference type="Proteomes" id="UP001367676">
    <property type="component" value="Unassembled WGS sequence"/>
</dbReference>